<keyword evidence="2" id="KW-1185">Reference proteome</keyword>
<protein>
    <submittedName>
        <fullName evidence="1">Uncharacterized protein</fullName>
    </submittedName>
</protein>
<dbReference type="AlphaFoldDB" id="A0AA38GTL2"/>
<feature type="non-terminal residue" evidence="1">
    <location>
        <position position="121"/>
    </location>
</feature>
<dbReference type="EMBL" id="JAHRHJ020000001">
    <property type="protein sequence ID" value="KAH9328076.1"/>
    <property type="molecule type" value="Genomic_DNA"/>
</dbReference>
<reference evidence="1 2" key="1">
    <citation type="journal article" date="2021" name="Nat. Plants">
        <title>The Taxus genome provides insights into paclitaxel biosynthesis.</title>
        <authorList>
            <person name="Xiong X."/>
            <person name="Gou J."/>
            <person name="Liao Q."/>
            <person name="Li Y."/>
            <person name="Zhou Q."/>
            <person name="Bi G."/>
            <person name="Li C."/>
            <person name="Du R."/>
            <person name="Wang X."/>
            <person name="Sun T."/>
            <person name="Guo L."/>
            <person name="Liang H."/>
            <person name="Lu P."/>
            <person name="Wu Y."/>
            <person name="Zhang Z."/>
            <person name="Ro D.K."/>
            <person name="Shang Y."/>
            <person name="Huang S."/>
            <person name="Yan J."/>
        </authorList>
    </citation>
    <scope>NUCLEOTIDE SEQUENCE [LARGE SCALE GENOMIC DNA]</scope>
    <source>
        <strain evidence="1">Ta-2019</strain>
    </source>
</reference>
<proteinExistence type="predicted"/>
<name>A0AA38GTL2_TAXCH</name>
<accession>A0AA38GTL2</accession>
<organism evidence="1 2">
    <name type="scientific">Taxus chinensis</name>
    <name type="common">Chinese yew</name>
    <name type="synonym">Taxus wallichiana var. chinensis</name>
    <dbReference type="NCBI Taxonomy" id="29808"/>
    <lineage>
        <taxon>Eukaryota</taxon>
        <taxon>Viridiplantae</taxon>
        <taxon>Streptophyta</taxon>
        <taxon>Embryophyta</taxon>
        <taxon>Tracheophyta</taxon>
        <taxon>Spermatophyta</taxon>
        <taxon>Pinopsida</taxon>
        <taxon>Pinidae</taxon>
        <taxon>Conifers II</taxon>
        <taxon>Cupressales</taxon>
        <taxon>Taxaceae</taxon>
        <taxon>Taxus</taxon>
    </lineage>
</organism>
<dbReference type="Proteomes" id="UP000824469">
    <property type="component" value="Unassembled WGS sequence"/>
</dbReference>
<gene>
    <name evidence="1" type="ORF">KI387_000184</name>
</gene>
<evidence type="ECO:0000313" key="1">
    <source>
        <dbReference type="EMBL" id="KAH9328076.1"/>
    </source>
</evidence>
<sequence length="121" mass="14037">MLSVLRLHLPSEIPIVGCELTPYVLARRPDSSITNDDFPESSPVDGYYLRFRWSLIMSSNLSNITNSMITEYGHFGKDYKKEQNVPREHQNARQQACMIIAAKTRRQTHQRNGQQIPYIKQ</sequence>
<evidence type="ECO:0000313" key="2">
    <source>
        <dbReference type="Proteomes" id="UP000824469"/>
    </source>
</evidence>
<comment type="caution">
    <text evidence="1">The sequence shown here is derived from an EMBL/GenBank/DDBJ whole genome shotgun (WGS) entry which is preliminary data.</text>
</comment>